<dbReference type="AlphaFoldDB" id="A0A1M5KN99"/>
<keyword evidence="1" id="KW-1133">Transmembrane helix</keyword>
<evidence type="ECO:0000313" key="2">
    <source>
        <dbReference type="EMBL" id="SHG53643.1"/>
    </source>
</evidence>
<name>A0A1M5KN99_9BRAD</name>
<proteinExistence type="predicted"/>
<gene>
    <name evidence="2" type="ORF">SAMN05444169_2935</name>
</gene>
<accession>A0A1M5KN99</accession>
<organism evidence="2 3">
    <name type="scientific">Bradyrhizobium erythrophlei</name>
    <dbReference type="NCBI Taxonomy" id="1437360"/>
    <lineage>
        <taxon>Bacteria</taxon>
        <taxon>Pseudomonadati</taxon>
        <taxon>Pseudomonadota</taxon>
        <taxon>Alphaproteobacteria</taxon>
        <taxon>Hyphomicrobiales</taxon>
        <taxon>Nitrobacteraceae</taxon>
        <taxon>Bradyrhizobium</taxon>
    </lineage>
</organism>
<protein>
    <submittedName>
        <fullName evidence="2">Uncharacterized protein</fullName>
    </submittedName>
</protein>
<keyword evidence="1" id="KW-0812">Transmembrane</keyword>
<reference evidence="2 3" key="1">
    <citation type="submission" date="2016-11" db="EMBL/GenBank/DDBJ databases">
        <authorList>
            <person name="Jaros S."/>
            <person name="Januszkiewicz K."/>
            <person name="Wedrychowicz H."/>
        </authorList>
    </citation>
    <scope>NUCLEOTIDE SEQUENCE [LARGE SCALE GENOMIC DNA]</scope>
    <source>
        <strain evidence="2 3">GAS242</strain>
    </source>
</reference>
<keyword evidence="1" id="KW-0472">Membrane</keyword>
<dbReference type="Proteomes" id="UP000190675">
    <property type="component" value="Chromosome I"/>
</dbReference>
<evidence type="ECO:0000256" key="1">
    <source>
        <dbReference type="SAM" id="Phobius"/>
    </source>
</evidence>
<dbReference type="EMBL" id="LT670818">
    <property type="protein sequence ID" value="SHG53643.1"/>
    <property type="molecule type" value="Genomic_DNA"/>
</dbReference>
<evidence type="ECO:0000313" key="3">
    <source>
        <dbReference type="Proteomes" id="UP000190675"/>
    </source>
</evidence>
<feature type="transmembrane region" description="Helical" evidence="1">
    <location>
        <begin position="24"/>
        <end position="47"/>
    </location>
</feature>
<sequence>MRLFTRVTHAAVAGGQQTTYDLGWFPIAVSALAALGTFGNFALNLGIHFKWW</sequence>